<keyword evidence="3" id="KW-1185">Reference proteome</keyword>
<organism evidence="2 3">
    <name type="scientific">Clunio marinus</name>
    <dbReference type="NCBI Taxonomy" id="568069"/>
    <lineage>
        <taxon>Eukaryota</taxon>
        <taxon>Metazoa</taxon>
        <taxon>Ecdysozoa</taxon>
        <taxon>Arthropoda</taxon>
        <taxon>Hexapoda</taxon>
        <taxon>Insecta</taxon>
        <taxon>Pterygota</taxon>
        <taxon>Neoptera</taxon>
        <taxon>Endopterygota</taxon>
        <taxon>Diptera</taxon>
        <taxon>Nematocera</taxon>
        <taxon>Chironomoidea</taxon>
        <taxon>Chironomidae</taxon>
        <taxon>Clunio</taxon>
    </lineage>
</organism>
<accession>A0A1J1IPB3</accession>
<gene>
    <name evidence="2" type="ORF">CLUMA_CG015590</name>
</gene>
<dbReference type="EMBL" id="CVRI01000057">
    <property type="protein sequence ID" value="CRL02075.1"/>
    <property type="molecule type" value="Genomic_DNA"/>
</dbReference>
<evidence type="ECO:0000313" key="3">
    <source>
        <dbReference type="Proteomes" id="UP000183832"/>
    </source>
</evidence>
<evidence type="ECO:0000313" key="2">
    <source>
        <dbReference type="EMBL" id="CRL02075.1"/>
    </source>
</evidence>
<dbReference type="Proteomes" id="UP000183832">
    <property type="component" value="Unassembled WGS sequence"/>
</dbReference>
<feature type="chain" id="PRO_5012339701" evidence="1">
    <location>
        <begin position="23"/>
        <end position="85"/>
    </location>
</feature>
<sequence length="85" mass="10080">MELLKLLSLFVFLFTFLLQIFCKPLQENMNCNFSGCEGLNFVCASNGYEYQYFRNICYLRNFNHCNRQNFRVVTGDYTRGCIAYP</sequence>
<keyword evidence="1" id="KW-0732">Signal</keyword>
<name>A0A1J1IPB3_9DIPT</name>
<feature type="signal peptide" evidence="1">
    <location>
        <begin position="1"/>
        <end position="22"/>
    </location>
</feature>
<proteinExistence type="predicted"/>
<reference evidence="2 3" key="1">
    <citation type="submission" date="2015-04" db="EMBL/GenBank/DDBJ databases">
        <authorList>
            <person name="Syromyatnikov M.Y."/>
            <person name="Popov V.N."/>
        </authorList>
    </citation>
    <scope>NUCLEOTIDE SEQUENCE [LARGE SCALE GENOMIC DNA]</scope>
</reference>
<protein>
    <submittedName>
        <fullName evidence="2">CLUMA_CG015590, isoform A</fullName>
    </submittedName>
</protein>
<evidence type="ECO:0000256" key="1">
    <source>
        <dbReference type="SAM" id="SignalP"/>
    </source>
</evidence>
<dbReference type="AlphaFoldDB" id="A0A1J1IPB3"/>